<gene>
    <name evidence="1" type="ORF">BN1708_011553</name>
    <name evidence="2" type="ORF">BN1723_002488</name>
</gene>
<dbReference type="Proteomes" id="UP000045706">
    <property type="component" value="Unassembled WGS sequence"/>
</dbReference>
<dbReference type="PANTHER" id="PTHR21310:SF37">
    <property type="entry name" value="AMINOGLYCOSIDE PHOSPHOTRANSFERASE DOMAIN-CONTAINING PROTEIN"/>
    <property type="match status" value="1"/>
</dbReference>
<dbReference type="Proteomes" id="UP000044602">
    <property type="component" value="Unassembled WGS sequence"/>
</dbReference>
<dbReference type="PANTHER" id="PTHR21310">
    <property type="entry name" value="AMINOGLYCOSIDE PHOSPHOTRANSFERASE-RELATED-RELATED"/>
    <property type="match status" value="1"/>
</dbReference>
<proteinExistence type="predicted"/>
<reference evidence="3 4" key="1">
    <citation type="submission" date="2015-05" db="EMBL/GenBank/DDBJ databases">
        <authorList>
            <person name="Fogelqvist Johan"/>
        </authorList>
    </citation>
    <scope>NUCLEOTIDE SEQUENCE [LARGE SCALE GENOMIC DNA]</scope>
    <source>
        <strain evidence="1">VL1</strain>
        <strain evidence="2">VL2</strain>
    </source>
</reference>
<accession>A0A0G4L1B0</accession>
<dbReference type="AlphaFoldDB" id="A0A0G4L1B0"/>
<evidence type="ECO:0000313" key="3">
    <source>
        <dbReference type="Proteomes" id="UP000044602"/>
    </source>
</evidence>
<dbReference type="InterPro" id="IPR011009">
    <property type="entry name" value="Kinase-like_dom_sf"/>
</dbReference>
<evidence type="ECO:0000313" key="4">
    <source>
        <dbReference type="Proteomes" id="UP000045706"/>
    </source>
</evidence>
<dbReference type="InterPro" id="IPR051678">
    <property type="entry name" value="AGP_Transferase"/>
</dbReference>
<evidence type="ECO:0000313" key="1">
    <source>
        <dbReference type="EMBL" id="CRK15762.1"/>
    </source>
</evidence>
<name>A0A0G4L1B0_VERLO</name>
<evidence type="ECO:0000313" key="2">
    <source>
        <dbReference type="EMBL" id="CRK18349.1"/>
    </source>
</evidence>
<dbReference type="EMBL" id="CVQI01008890">
    <property type="protein sequence ID" value="CRK18349.1"/>
    <property type="molecule type" value="Genomic_DNA"/>
</dbReference>
<protein>
    <submittedName>
        <fullName evidence="1">Uncharacterized protein</fullName>
    </submittedName>
</protein>
<organism evidence="1 3">
    <name type="scientific">Verticillium longisporum</name>
    <name type="common">Verticillium dahliae var. longisporum</name>
    <dbReference type="NCBI Taxonomy" id="100787"/>
    <lineage>
        <taxon>Eukaryota</taxon>
        <taxon>Fungi</taxon>
        <taxon>Dikarya</taxon>
        <taxon>Ascomycota</taxon>
        <taxon>Pezizomycotina</taxon>
        <taxon>Sordariomycetes</taxon>
        <taxon>Hypocreomycetidae</taxon>
        <taxon>Glomerellales</taxon>
        <taxon>Plectosphaerellaceae</taxon>
        <taxon>Verticillium</taxon>
    </lineage>
</organism>
<keyword evidence="3" id="KW-1185">Reference proteome</keyword>
<sequence>MEYLRQHTTIPIPHIHNWGFTAESPQHFGRYIIMDYVEGTLLSKVLKKPTESDQEDMVLDPDVDNSMLDTIYRQVADYLLPLSQLSFTRIGAISKDGGTWSVTKRPLTYNMNELATVAGYPDDLFPTSTFDRAGDYFASVAHEHLIHLWTQRNLADDSEIAQARFIARHRFVQLTAKYCINDAGPFLLFCDDLRPSNMLVNPATFQITAVLDFELTNALPAQFSYDPPWWLLLSGPGLWLDRRGIEEFRDLYEPRMEQFLQALELVEGMRVSEEQALTGPPSVHPDA</sequence>
<dbReference type="EMBL" id="CVQH01006780">
    <property type="protein sequence ID" value="CRK15762.1"/>
    <property type="molecule type" value="Genomic_DNA"/>
</dbReference>
<dbReference type="SUPFAM" id="SSF56112">
    <property type="entry name" value="Protein kinase-like (PK-like)"/>
    <property type="match status" value="1"/>
</dbReference>